<evidence type="ECO:0000259" key="7">
    <source>
        <dbReference type="Pfam" id="PF00448"/>
    </source>
</evidence>
<feature type="non-terminal residue" evidence="8">
    <location>
        <position position="149"/>
    </location>
</feature>
<evidence type="ECO:0000256" key="3">
    <source>
        <dbReference type="ARBA" id="ARBA00023134"/>
    </source>
</evidence>
<dbReference type="GO" id="GO:0005525">
    <property type="term" value="F:GTP binding"/>
    <property type="evidence" value="ECO:0007669"/>
    <property type="project" value="UniProtKB-KW"/>
</dbReference>
<dbReference type="Pfam" id="PF00448">
    <property type="entry name" value="SRP54"/>
    <property type="match status" value="1"/>
</dbReference>
<evidence type="ECO:0000256" key="4">
    <source>
        <dbReference type="ARBA" id="ARBA00023136"/>
    </source>
</evidence>
<dbReference type="Gene3D" id="3.40.50.300">
    <property type="entry name" value="P-loop containing nucleotide triphosphate hydrolases"/>
    <property type="match status" value="1"/>
</dbReference>
<dbReference type="SUPFAM" id="SSF52540">
    <property type="entry name" value="P-loop containing nucleoside triphosphate hydrolases"/>
    <property type="match status" value="1"/>
</dbReference>
<dbReference type="PANTHER" id="PTHR43134:SF1">
    <property type="entry name" value="SIGNAL RECOGNITION PARTICLE RECEPTOR SUBUNIT ALPHA"/>
    <property type="match status" value="1"/>
</dbReference>
<protein>
    <submittedName>
        <fullName evidence="8">Signal recognition particle-docking protein FtsY</fullName>
    </submittedName>
</protein>
<comment type="caution">
    <text evidence="8">The sequence shown here is derived from an EMBL/GenBank/DDBJ whole genome shotgun (WGS) entry which is preliminary data.</text>
</comment>
<reference evidence="8" key="2">
    <citation type="journal article" date="2014" name="ISME J.">
        <title>Microbial stratification in low pH oxic and suboxic macroscopic growths along an acid mine drainage.</title>
        <authorList>
            <person name="Mendez-Garcia C."/>
            <person name="Mesa V."/>
            <person name="Sprenger R.R."/>
            <person name="Richter M."/>
            <person name="Diez M.S."/>
            <person name="Solano J."/>
            <person name="Bargiela R."/>
            <person name="Golyshina O.V."/>
            <person name="Manteca A."/>
            <person name="Ramos J.L."/>
            <person name="Gallego J.R."/>
            <person name="Llorente I."/>
            <person name="Martins Dos Santos V.A."/>
            <person name="Jensen O.N."/>
            <person name="Pelaez A.I."/>
            <person name="Sanchez J."/>
            <person name="Ferrer M."/>
        </authorList>
    </citation>
    <scope>NUCLEOTIDE SEQUENCE</scope>
</reference>
<proteinExistence type="inferred from homology"/>
<dbReference type="GO" id="GO:0016020">
    <property type="term" value="C:membrane"/>
    <property type="evidence" value="ECO:0007669"/>
    <property type="project" value="TreeGrafter"/>
</dbReference>
<dbReference type="InterPro" id="IPR042101">
    <property type="entry name" value="SRP54_N_sf"/>
</dbReference>
<evidence type="ECO:0000256" key="6">
    <source>
        <dbReference type="ARBA" id="ARBA00029433"/>
    </source>
</evidence>
<dbReference type="GO" id="GO:0005047">
    <property type="term" value="F:signal recognition particle binding"/>
    <property type="evidence" value="ECO:0007669"/>
    <property type="project" value="TreeGrafter"/>
</dbReference>
<evidence type="ECO:0000256" key="2">
    <source>
        <dbReference type="ARBA" id="ARBA00022741"/>
    </source>
</evidence>
<gene>
    <name evidence="8" type="ORF">B1B_18870</name>
</gene>
<keyword evidence="3" id="KW-0342">GTP-binding</keyword>
<evidence type="ECO:0000256" key="5">
    <source>
        <dbReference type="ARBA" id="ARBA00023170"/>
    </source>
</evidence>
<comment type="subcellular location">
    <subcellularLocation>
        <location evidence="6">Endomembrane system</location>
        <topology evidence="6">Peripheral membrane protein</topology>
        <orientation evidence="6">Cytoplasmic side</orientation>
    </subcellularLocation>
</comment>
<evidence type="ECO:0000256" key="1">
    <source>
        <dbReference type="ARBA" id="ARBA00008531"/>
    </source>
</evidence>
<keyword evidence="2" id="KW-0547">Nucleotide-binding</keyword>
<dbReference type="GO" id="GO:0003924">
    <property type="term" value="F:GTPase activity"/>
    <property type="evidence" value="ECO:0007669"/>
    <property type="project" value="TreeGrafter"/>
</dbReference>
<dbReference type="EMBL" id="AUZY01012663">
    <property type="protein sequence ID" value="EQD28430.1"/>
    <property type="molecule type" value="Genomic_DNA"/>
</dbReference>
<dbReference type="InterPro" id="IPR027417">
    <property type="entry name" value="P-loop_NTPase"/>
</dbReference>
<dbReference type="GO" id="GO:0012505">
    <property type="term" value="C:endomembrane system"/>
    <property type="evidence" value="ECO:0007669"/>
    <property type="project" value="UniProtKB-SubCell"/>
</dbReference>
<reference evidence="8" key="1">
    <citation type="submission" date="2013-08" db="EMBL/GenBank/DDBJ databases">
        <authorList>
            <person name="Mendez C."/>
            <person name="Richter M."/>
            <person name="Ferrer M."/>
            <person name="Sanchez J."/>
        </authorList>
    </citation>
    <scope>NUCLEOTIDE SEQUENCE</scope>
</reference>
<name>T0ZFE4_9ZZZZ</name>
<dbReference type="Gene3D" id="1.20.120.140">
    <property type="entry name" value="Signal recognition particle SRP54, nucleotide-binding domain"/>
    <property type="match status" value="1"/>
</dbReference>
<feature type="domain" description="SRP54-type proteins GTP-binding" evidence="7">
    <location>
        <begin position="102"/>
        <end position="149"/>
    </location>
</feature>
<accession>T0ZFE4</accession>
<keyword evidence="5" id="KW-0675">Receptor</keyword>
<dbReference type="InterPro" id="IPR000897">
    <property type="entry name" value="SRP54_GTPase_dom"/>
</dbReference>
<organism evidence="8">
    <name type="scientific">mine drainage metagenome</name>
    <dbReference type="NCBI Taxonomy" id="410659"/>
    <lineage>
        <taxon>unclassified sequences</taxon>
        <taxon>metagenomes</taxon>
        <taxon>ecological metagenomes</taxon>
    </lineage>
</organism>
<dbReference type="AlphaFoldDB" id="T0ZFE4"/>
<keyword evidence="4" id="KW-0472">Membrane</keyword>
<sequence>MPVVDRPVEEMLEGFRKRLSSTLASDEVIARSDLGDRVLETLLESDVSLDIAEELVVKTGEFLGTARKISVREYENALGKAIKSIIDVKHDEVDLLNPGKKPYVILFVGINGTGKTTTIAKFARYLLDNGKRIVIAASDTFRAGAIEQI</sequence>
<comment type="similarity">
    <text evidence="1">Belongs to the GTP-binding SRP family.</text>
</comment>
<dbReference type="GO" id="GO:0006614">
    <property type="term" value="P:SRP-dependent cotranslational protein targeting to membrane"/>
    <property type="evidence" value="ECO:0007669"/>
    <property type="project" value="InterPro"/>
</dbReference>
<dbReference type="PANTHER" id="PTHR43134">
    <property type="entry name" value="SIGNAL RECOGNITION PARTICLE RECEPTOR SUBUNIT ALPHA"/>
    <property type="match status" value="1"/>
</dbReference>
<evidence type="ECO:0000313" key="8">
    <source>
        <dbReference type="EMBL" id="EQD28430.1"/>
    </source>
</evidence>